<evidence type="ECO:0008006" key="4">
    <source>
        <dbReference type="Google" id="ProtNLM"/>
    </source>
</evidence>
<reference evidence="2 3" key="1">
    <citation type="submission" date="2006-03" db="EMBL/GenBank/DDBJ databases">
        <authorList>
            <person name="Pinhassi J."/>
            <person name="Pedros-Alio C."/>
            <person name="Ferriera S."/>
            <person name="Johnson J."/>
            <person name="Kravitz S."/>
            <person name="Halpern A."/>
            <person name="Remington K."/>
            <person name="Beeson K."/>
            <person name="Tran B."/>
            <person name="Rogers Y.-H."/>
            <person name="Friedman R."/>
            <person name="Venter J.C."/>
        </authorList>
    </citation>
    <scope>NUCLEOTIDE SEQUENCE [LARGE SCALE GENOMIC DNA]</scope>
    <source>
        <strain evidence="2 3">RED65</strain>
    </source>
</reference>
<dbReference type="HOGENOM" id="CLU_150108_1_0_6"/>
<keyword evidence="3" id="KW-1185">Reference proteome</keyword>
<feature type="compositionally biased region" description="Basic and acidic residues" evidence="1">
    <location>
        <begin position="57"/>
        <end position="67"/>
    </location>
</feature>
<gene>
    <name evidence="2" type="ORF">RED65_05509</name>
</gene>
<dbReference type="RefSeq" id="WP_007016419.1">
    <property type="nucleotide sequence ID" value="NZ_AAQH01000013.1"/>
</dbReference>
<evidence type="ECO:0000313" key="3">
    <source>
        <dbReference type="Proteomes" id="UP000004263"/>
    </source>
</evidence>
<dbReference type="Pfam" id="PF07023">
    <property type="entry name" value="DUF1315"/>
    <property type="match status" value="1"/>
</dbReference>
<comment type="caution">
    <text evidence="2">The sequence shown here is derived from an EMBL/GenBank/DDBJ whole genome shotgun (WGS) entry which is preliminary data.</text>
</comment>
<dbReference type="AlphaFoldDB" id="Q1N0L5"/>
<evidence type="ECO:0000313" key="2">
    <source>
        <dbReference type="EMBL" id="EAT11818.1"/>
    </source>
</evidence>
<dbReference type="InterPro" id="IPR009749">
    <property type="entry name" value="DUF1315"/>
</dbReference>
<protein>
    <recommendedName>
        <fullName evidence="4">DUF1315 domain-containing protein</fullName>
    </recommendedName>
</protein>
<organism evidence="2 3">
    <name type="scientific">Bermanella marisrubri</name>
    <dbReference type="NCBI Taxonomy" id="207949"/>
    <lineage>
        <taxon>Bacteria</taxon>
        <taxon>Pseudomonadati</taxon>
        <taxon>Pseudomonadota</taxon>
        <taxon>Gammaproteobacteria</taxon>
        <taxon>Oceanospirillales</taxon>
        <taxon>Oceanospirillaceae</taxon>
        <taxon>Bermanella</taxon>
    </lineage>
</organism>
<feature type="region of interest" description="Disordered" evidence="1">
    <location>
        <begin position="57"/>
        <end position="84"/>
    </location>
</feature>
<evidence type="ECO:0000256" key="1">
    <source>
        <dbReference type="SAM" id="MobiDB-lite"/>
    </source>
</evidence>
<dbReference type="OrthoDB" id="5616307at2"/>
<sequence length="84" mass="9655">MNIDDLIASMTPEIYQNMRDAVQLGRWGDGRAMTPEQKTHSLEALIRYEHMHDIPEKERVGYVDTSKKNKKSGPSDTQPLKIIE</sequence>
<dbReference type="Proteomes" id="UP000004263">
    <property type="component" value="Unassembled WGS sequence"/>
</dbReference>
<dbReference type="EMBL" id="AAQH01000013">
    <property type="protein sequence ID" value="EAT11818.1"/>
    <property type="molecule type" value="Genomic_DNA"/>
</dbReference>
<name>Q1N0L5_9GAMM</name>
<accession>Q1N0L5</accession>
<dbReference type="STRING" id="207949.RED65_05509"/>
<proteinExistence type="predicted"/>